<sequence length="127" mass="14120">MIIVYQGRQSYLPLAACKMHLNQPLESIRDSGAKAAVPLAVVGIDQEGNTVCSLVSGKYGDIYNRAIEGIAEIFGLEVELVNVDHSIERSHFTGSRNYLRHMAVRYCPQLCKNEWITAAIRSAIKQK</sequence>
<dbReference type="Proteomes" id="UP000295063">
    <property type="component" value="Unassembled WGS sequence"/>
</dbReference>
<evidence type="ECO:0000313" key="2">
    <source>
        <dbReference type="Proteomes" id="UP000295063"/>
    </source>
</evidence>
<accession>A0A4R1QAU0</accession>
<proteinExistence type="predicted"/>
<reference evidence="1 2" key="1">
    <citation type="submission" date="2019-03" db="EMBL/GenBank/DDBJ databases">
        <title>Genomic Encyclopedia of Type Strains, Phase IV (KMG-IV): sequencing the most valuable type-strain genomes for metagenomic binning, comparative biology and taxonomic classification.</title>
        <authorList>
            <person name="Goeker M."/>
        </authorList>
    </citation>
    <scope>NUCLEOTIDE SEQUENCE [LARGE SCALE GENOMIC DNA]</scope>
    <source>
        <strain evidence="1 2">DSM 15969</strain>
    </source>
</reference>
<dbReference type="AlphaFoldDB" id="A0A4R1QAU0"/>
<name>A0A4R1QAU0_9FIRM</name>
<comment type="caution">
    <text evidence="1">The sequence shown here is derived from an EMBL/GenBank/DDBJ whole genome shotgun (WGS) entry which is preliminary data.</text>
</comment>
<keyword evidence="2" id="KW-1185">Reference proteome</keyword>
<dbReference type="OrthoDB" id="9826534at2"/>
<dbReference type="RefSeq" id="WP_132074304.1">
    <property type="nucleotide sequence ID" value="NZ_SLUI01000001.1"/>
</dbReference>
<protein>
    <submittedName>
        <fullName evidence="1">Uncharacterized protein DUF3189</fullName>
    </submittedName>
</protein>
<dbReference type="EMBL" id="SLUI01000001">
    <property type="protein sequence ID" value="TCL40045.1"/>
    <property type="molecule type" value="Genomic_DNA"/>
</dbReference>
<evidence type="ECO:0000313" key="1">
    <source>
        <dbReference type="EMBL" id="TCL40045.1"/>
    </source>
</evidence>
<gene>
    <name evidence="1" type="ORF">EV210_101246</name>
</gene>
<organism evidence="1 2">
    <name type="scientific">Anaerospora hongkongensis</name>
    <dbReference type="NCBI Taxonomy" id="244830"/>
    <lineage>
        <taxon>Bacteria</taxon>
        <taxon>Bacillati</taxon>
        <taxon>Bacillota</taxon>
        <taxon>Negativicutes</taxon>
        <taxon>Selenomonadales</taxon>
        <taxon>Sporomusaceae</taxon>
        <taxon>Anaerospora</taxon>
    </lineage>
</organism>